<evidence type="ECO:0000313" key="2">
    <source>
        <dbReference type="EMBL" id="GGP01619.1"/>
    </source>
</evidence>
<dbReference type="Gene3D" id="3.40.50.10140">
    <property type="entry name" value="Toll/interleukin-1 receptor homology (TIR) domain"/>
    <property type="match status" value="1"/>
</dbReference>
<sequence length="378" mass="42826">MDQSSSAQAPPPRSVFICHSSQDKPFLLILVELLRSHEIEVWIDLHEMHAGDFIQDKISKQIPASSCVLAVVSRHSVQSRWVAEELVQALQLEEKHRGPRVIPVKLDDTELPAYLARKLAIDFSRPDLMADSLRALVRAIRAAHPPVTITRHDELEHELARTTLREGDLRLAAQLCSNIHNAVKNVLLTAYRLLDDSPYRHVPAVRVLLFTVHEQYECLRLQLYVSDTSVVGHCKHRFTLDPGRQRHLNPAASAWNKRRLHHVDYQAEYAADPEAYIAEAVQHGFTRDKVSNIIFHIASSVSVPIERLVFPSLGAGIPGVVCIDSERRAVFPQETHPVLAEIVVDLLNDFNTGRRSPLQFEDRDIMEDNRGIIDEVTR</sequence>
<dbReference type="InterPro" id="IPR035897">
    <property type="entry name" value="Toll_tir_struct_dom_sf"/>
</dbReference>
<accession>A0A918E393</accession>
<dbReference type="Pfam" id="PF13676">
    <property type="entry name" value="TIR_2"/>
    <property type="match status" value="1"/>
</dbReference>
<dbReference type="PROSITE" id="PS50104">
    <property type="entry name" value="TIR"/>
    <property type="match status" value="1"/>
</dbReference>
<dbReference type="SUPFAM" id="SSF52200">
    <property type="entry name" value="Toll/Interleukin receptor TIR domain"/>
    <property type="match status" value="1"/>
</dbReference>
<feature type="domain" description="TIR" evidence="1">
    <location>
        <begin position="11"/>
        <end position="144"/>
    </location>
</feature>
<dbReference type="InterPro" id="IPR000157">
    <property type="entry name" value="TIR_dom"/>
</dbReference>
<dbReference type="RefSeq" id="WP_189136843.1">
    <property type="nucleotide sequence ID" value="NZ_BMNK01000001.1"/>
</dbReference>
<proteinExistence type="predicted"/>
<gene>
    <name evidence="2" type="ORF">GCM10012278_05580</name>
</gene>
<dbReference type="SMART" id="SM00255">
    <property type="entry name" value="TIR"/>
    <property type="match status" value="1"/>
</dbReference>
<dbReference type="InterPro" id="IPR042342">
    <property type="entry name" value="TTC22"/>
</dbReference>
<name>A0A918E393_9ACTN</name>
<dbReference type="PANTHER" id="PTHR16253">
    <property type="entry name" value="TETRATRICOPEPTIDE REPEAT PROTEIN 22"/>
    <property type="match status" value="1"/>
</dbReference>
<dbReference type="Proteomes" id="UP000660745">
    <property type="component" value="Unassembled WGS sequence"/>
</dbReference>
<comment type="caution">
    <text evidence="2">The sequence shown here is derived from an EMBL/GenBank/DDBJ whole genome shotgun (WGS) entry which is preliminary data.</text>
</comment>
<keyword evidence="3" id="KW-1185">Reference proteome</keyword>
<evidence type="ECO:0000259" key="1">
    <source>
        <dbReference type="PROSITE" id="PS50104"/>
    </source>
</evidence>
<dbReference type="PANTHER" id="PTHR16253:SF0">
    <property type="entry name" value="TETRATRICOPEPTIDE REPEAT PROTEIN 22"/>
    <property type="match status" value="1"/>
</dbReference>
<evidence type="ECO:0000313" key="3">
    <source>
        <dbReference type="Proteomes" id="UP000660745"/>
    </source>
</evidence>
<dbReference type="AlphaFoldDB" id="A0A918E393"/>
<reference evidence="2" key="2">
    <citation type="submission" date="2020-09" db="EMBL/GenBank/DDBJ databases">
        <authorList>
            <person name="Sun Q."/>
            <person name="Zhou Y."/>
        </authorList>
    </citation>
    <scope>NUCLEOTIDE SEQUENCE</scope>
    <source>
        <strain evidence="2">CGMCC 4.7430</strain>
    </source>
</reference>
<organism evidence="2 3">
    <name type="scientific">Nonomuraea glycinis</name>
    <dbReference type="NCBI Taxonomy" id="2047744"/>
    <lineage>
        <taxon>Bacteria</taxon>
        <taxon>Bacillati</taxon>
        <taxon>Actinomycetota</taxon>
        <taxon>Actinomycetes</taxon>
        <taxon>Streptosporangiales</taxon>
        <taxon>Streptosporangiaceae</taxon>
        <taxon>Nonomuraea</taxon>
    </lineage>
</organism>
<dbReference type="GO" id="GO:0007165">
    <property type="term" value="P:signal transduction"/>
    <property type="evidence" value="ECO:0007669"/>
    <property type="project" value="InterPro"/>
</dbReference>
<dbReference type="EMBL" id="BMNK01000001">
    <property type="protein sequence ID" value="GGP01619.1"/>
    <property type="molecule type" value="Genomic_DNA"/>
</dbReference>
<reference evidence="2" key="1">
    <citation type="journal article" date="2014" name="Int. J. Syst. Evol. Microbiol.">
        <title>Complete genome sequence of Corynebacterium casei LMG S-19264T (=DSM 44701T), isolated from a smear-ripened cheese.</title>
        <authorList>
            <consortium name="US DOE Joint Genome Institute (JGI-PGF)"/>
            <person name="Walter F."/>
            <person name="Albersmeier A."/>
            <person name="Kalinowski J."/>
            <person name="Ruckert C."/>
        </authorList>
    </citation>
    <scope>NUCLEOTIDE SEQUENCE</scope>
    <source>
        <strain evidence="2">CGMCC 4.7430</strain>
    </source>
</reference>
<protein>
    <recommendedName>
        <fullName evidence="1">TIR domain-containing protein</fullName>
    </recommendedName>
</protein>